<feature type="region of interest" description="Disordered" evidence="1">
    <location>
        <begin position="136"/>
        <end position="159"/>
    </location>
</feature>
<dbReference type="EMBL" id="JASWJB010000069">
    <property type="protein sequence ID" value="KAK2601847.1"/>
    <property type="molecule type" value="Genomic_DNA"/>
</dbReference>
<comment type="caution">
    <text evidence="2">The sequence shown here is derived from an EMBL/GenBank/DDBJ whole genome shotgun (WGS) entry which is preliminary data.</text>
</comment>
<protein>
    <submittedName>
        <fullName evidence="2">Uncharacterized protein</fullName>
    </submittedName>
</protein>
<dbReference type="PANTHER" id="PTHR42749:SF8">
    <property type="entry name" value="HSP70 FAMILY PROTEIN (AFU_ORTHOLOGUE AFUA_3G13740)"/>
    <property type="match status" value="1"/>
</dbReference>
<evidence type="ECO:0000256" key="1">
    <source>
        <dbReference type="SAM" id="MobiDB-lite"/>
    </source>
</evidence>
<keyword evidence="3" id="KW-1185">Reference proteome</keyword>
<dbReference type="Gene3D" id="3.30.420.40">
    <property type="match status" value="1"/>
</dbReference>
<dbReference type="AlphaFoldDB" id="A0AAJ0G1H1"/>
<gene>
    <name evidence="2" type="ORF">QQS21_004630</name>
</gene>
<dbReference type="CDD" id="cd10170">
    <property type="entry name" value="ASKHA_NBD_HSP70"/>
    <property type="match status" value="1"/>
</dbReference>
<evidence type="ECO:0000313" key="2">
    <source>
        <dbReference type="EMBL" id="KAK2601847.1"/>
    </source>
</evidence>
<sequence>MTVSPKPAITAGAGYPLARRSPGVGHGVPDRVDPGMLGSPIDEPFPNRLIIAVDFGTTYSAVSYVPVPQGCSSESVDPHSIQSIENYPSNWTYIANDQMVVEVPTEVIYPLNRHFRDEETSNEGPWNVVDGVQDEAHTPESVSDPDLDLDHGSRHDEDGDFDMMSDPSDDLFRWGYQVHELWSIPSTHSDSSTQPLSRFKLLLDSSAVTQTLREKVQATVNELKRQRIVKESTNIIADFLTHLLKHTQDELRNQGFDDSYRKEIVLCVPAIWTQKACRHMQTCLAIVMKRSCFQGVDVQNNSIENLFIVSEPEAAAAFVLTERRDFNCGDVFVLLDAVDANTYKISNKEPLRLSQEVVAPGGGLCGSSFLNEKFGEYLKKRLETETYLEEGTETINGIVEKIIMDQFEYRIKRTFDIYTSAKSSKLFAVSGLRENRSKRFKQGSIIVPLWVPMPHLSVSQSA</sequence>
<reference evidence="2" key="1">
    <citation type="submission" date="2023-06" db="EMBL/GenBank/DDBJ databases">
        <title>Conoideocrella luteorostrata (Hypocreales: Clavicipitaceae), a potential biocontrol fungus for elongate hemlock scale in United States Christmas tree production areas.</title>
        <authorList>
            <person name="Barrett H."/>
            <person name="Lovett B."/>
            <person name="Macias A.M."/>
            <person name="Stajich J.E."/>
            <person name="Kasson M.T."/>
        </authorList>
    </citation>
    <scope>NUCLEOTIDE SEQUENCE</scope>
    <source>
        <strain evidence="2">ARSEF 14590</strain>
    </source>
</reference>
<evidence type="ECO:0000313" key="3">
    <source>
        <dbReference type="Proteomes" id="UP001251528"/>
    </source>
</evidence>
<feature type="compositionally biased region" description="Basic and acidic residues" evidence="1">
    <location>
        <begin position="148"/>
        <end position="157"/>
    </location>
</feature>
<dbReference type="Proteomes" id="UP001251528">
    <property type="component" value="Unassembled WGS sequence"/>
</dbReference>
<organism evidence="2 3">
    <name type="scientific">Conoideocrella luteorostrata</name>
    <dbReference type="NCBI Taxonomy" id="1105319"/>
    <lineage>
        <taxon>Eukaryota</taxon>
        <taxon>Fungi</taxon>
        <taxon>Dikarya</taxon>
        <taxon>Ascomycota</taxon>
        <taxon>Pezizomycotina</taxon>
        <taxon>Sordariomycetes</taxon>
        <taxon>Hypocreomycetidae</taxon>
        <taxon>Hypocreales</taxon>
        <taxon>Clavicipitaceae</taxon>
        <taxon>Conoideocrella</taxon>
    </lineage>
</organism>
<name>A0AAJ0G1H1_9HYPO</name>
<dbReference type="PANTHER" id="PTHR42749">
    <property type="entry name" value="CELL SHAPE-DETERMINING PROTEIN MREB"/>
    <property type="match status" value="1"/>
</dbReference>
<proteinExistence type="predicted"/>
<accession>A0AAJ0G1H1</accession>